<dbReference type="EMBL" id="JANJHC010000029">
    <property type="protein sequence ID" value="MDA5623950.1"/>
    <property type="molecule type" value="Genomic_DNA"/>
</dbReference>
<evidence type="ECO:0000256" key="6">
    <source>
        <dbReference type="ARBA" id="ARBA00022741"/>
    </source>
</evidence>
<dbReference type="PANTHER" id="PTHR43553:SF23">
    <property type="entry name" value="ABC TRANSPORTER ATP-BINDING COMPONENT"/>
    <property type="match status" value="1"/>
</dbReference>
<dbReference type="PANTHER" id="PTHR43553">
    <property type="entry name" value="HEAVY METAL TRANSPORTER"/>
    <property type="match status" value="1"/>
</dbReference>
<evidence type="ECO:0000256" key="3">
    <source>
        <dbReference type="ARBA" id="ARBA00022448"/>
    </source>
</evidence>
<dbReference type="InterPro" id="IPR027417">
    <property type="entry name" value="P-loop_NTPase"/>
</dbReference>
<evidence type="ECO:0000259" key="11">
    <source>
        <dbReference type="Pfam" id="PF00005"/>
    </source>
</evidence>
<dbReference type="Pfam" id="PF00005">
    <property type="entry name" value="ABC_tran"/>
    <property type="match status" value="1"/>
</dbReference>
<reference evidence="12" key="1">
    <citation type="submission" date="2022-07" db="EMBL/GenBank/DDBJ databases">
        <title>Genome-based characterization of novel serogroup A variants of Pasteurella multocida.</title>
        <authorList>
            <person name="Prajapati A."/>
            <person name="Yogisharadhya R."/>
            <person name="Mohanty N."/>
            <person name="Chanda M."/>
            <person name="Mendem S.K."/>
            <person name="Siddaramappa S."/>
            <person name="Shivachandra S.B."/>
        </authorList>
    </citation>
    <scope>NUCLEOTIDE SEQUENCE</scope>
    <source>
        <strain evidence="12">NIVEDIPm19</strain>
    </source>
</reference>
<evidence type="ECO:0000256" key="5">
    <source>
        <dbReference type="ARBA" id="ARBA00022737"/>
    </source>
</evidence>
<dbReference type="GO" id="GO:0043190">
    <property type="term" value="C:ATP-binding cassette (ABC) transporter complex"/>
    <property type="evidence" value="ECO:0007669"/>
    <property type="project" value="TreeGrafter"/>
</dbReference>
<keyword evidence="8" id="KW-1278">Translocase</keyword>
<organism evidence="12 13">
    <name type="scientific">Pasteurella multocida</name>
    <dbReference type="NCBI Taxonomy" id="747"/>
    <lineage>
        <taxon>Bacteria</taxon>
        <taxon>Pseudomonadati</taxon>
        <taxon>Pseudomonadota</taxon>
        <taxon>Gammaproteobacteria</taxon>
        <taxon>Pasteurellales</taxon>
        <taxon>Pasteurellaceae</taxon>
        <taxon>Pasteurella</taxon>
    </lineage>
</organism>
<accession>A0A9X3UST2</accession>
<evidence type="ECO:0000313" key="12">
    <source>
        <dbReference type="EMBL" id="MDA5623950.1"/>
    </source>
</evidence>
<proteinExistence type="inferred from homology"/>
<evidence type="ECO:0000256" key="4">
    <source>
        <dbReference type="ARBA" id="ARBA00022475"/>
    </source>
</evidence>
<dbReference type="InterPro" id="IPR050095">
    <property type="entry name" value="ECF_ABC_transporter_ATP-bd"/>
</dbReference>
<dbReference type="AlphaFoldDB" id="A0A9X3UST2"/>
<comment type="subcellular location">
    <subcellularLocation>
        <location evidence="1">Cell membrane</location>
        <topology evidence="1">Peripheral membrane protein</topology>
    </subcellularLocation>
</comment>
<keyword evidence="7 12" id="KW-0067">ATP-binding</keyword>
<evidence type="ECO:0000256" key="10">
    <source>
        <dbReference type="ARBA" id="ARBA00025157"/>
    </source>
</evidence>
<name>A0A9X3UST2_PASMD</name>
<evidence type="ECO:0000313" key="13">
    <source>
        <dbReference type="Proteomes" id="UP001145481"/>
    </source>
</evidence>
<comment type="function">
    <text evidence="10">Probably part of an ABC transporter complex. Responsible for energy coupling to the transport system.</text>
</comment>
<evidence type="ECO:0000256" key="9">
    <source>
        <dbReference type="ARBA" id="ARBA00023136"/>
    </source>
</evidence>
<dbReference type="GO" id="GO:0042626">
    <property type="term" value="F:ATPase-coupled transmembrane transporter activity"/>
    <property type="evidence" value="ECO:0007669"/>
    <property type="project" value="TreeGrafter"/>
</dbReference>
<dbReference type="GO" id="GO:0005524">
    <property type="term" value="F:ATP binding"/>
    <property type="evidence" value="ECO:0007669"/>
    <property type="project" value="UniProtKB-KW"/>
</dbReference>
<dbReference type="CDD" id="cd03225">
    <property type="entry name" value="ABC_cobalt_CbiO_domain1"/>
    <property type="match status" value="1"/>
</dbReference>
<sequence length="130" mass="14551">MILLKDISYEWEDGEVALKNINLEIKKGEFVLISGKSGSGKSTIGSVMNGLIPHYYKGRMQGEAFASGKDISKLLLHEVGHIVGTVFQDPRSQFFTTTTDEEIAFGLQTICKSRDEIKQRVEVLCLLERK</sequence>
<dbReference type="SUPFAM" id="SSF52540">
    <property type="entry name" value="P-loop containing nucleoside triphosphate hydrolases"/>
    <property type="match status" value="1"/>
</dbReference>
<dbReference type="InterPro" id="IPR003439">
    <property type="entry name" value="ABC_transporter-like_ATP-bd"/>
</dbReference>
<comment type="caution">
    <text evidence="12">The sequence shown here is derived from an EMBL/GenBank/DDBJ whole genome shotgun (WGS) entry which is preliminary data.</text>
</comment>
<keyword evidence="6" id="KW-0547">Nucleotide-binding</keyword>
<keyword evidence="4" id="KW-1003">Cell membrane</keyword>
<feature type="domain" description="ABC transporter" evidence="11">
    <location>
        <begin position="18"/>
        <end position="118"/>
    </location>
</feature>
<evidence type="ECO:0000256" key="1">
    <source>
        <dbReference type="ARBA" id="ARBA00004202"/>
    </source>
</evidence>
<dbReference type="InterPro" id="IPR015856">
    <property type="entry name" value="ABC_transpr_CbiO/EcfA_su"/>
</dbReference>
<evidence type="ECO:0000256" key="7">
    <source>
        <dbReference type="ARBA" id="ARBA00022840"/>
    </source>
</evidence>
<evidence type="ECO:0000256" key="8">
    <source>
        <dbReference type="ARBA" id="ARBA00022967"/>
    </source>
</evidence>
<keyword evidence="3" id="KW-0813">Transport</keyword>
<keyword evidence="5" id="KW-0677">Repeat</keyword>
<comment type="similarity">
    <text evidence="2">Belongs to the ABC transporter superfamily.</text>
</comment>
<dbReference type="GO" id="GO:0016887">
    <property type="term" value="F:ATP hydrolysis activity"/>
    <property type="evidence" value="ECO:0007669"/>
    <property type="project" value="InterPro"/>
</dbReference>
<dbReference type="Proteomes" id="UP001145481">
    <property type="component" value="Unassembled WGS sequence"/>
</dbReference>
<protein>
    <submittedName>
        <fullName evidence="12">Energy-coupling factor ABC transporter ATP-binding protein</fullName>
    </submittedName>
</protein>
<keyword evidence="9" id="KW-0472">Membrane</keyword>
<evidence type="ECO:0000256" key="2">
    <source>
        <dbReference type="ARBA" id="ARBA00005417"/>
    </source>
</evidence>
<dbReference type="Gene3D" id="3.40.50.300">
    <property type="entry name" value="P-loop containing nucleotide triphosphate hydrolases"/>
    <property type="match status" value="1"/>
</dbReference>
<gene>
    <name evidence="12" type="ORF">NM948_10440</name>
</gene>